<evidence type="ECO:0000313" key="3">
    <source>
        <dbReference type="Proteomes" id="UP000784294"/>
    </source>
</evidence>
<keyword evidence="3" id="KW-1185">Reference proteome</keyword>
<dbReference type="EMBL" id="CAAALY010081886">
    <property type="protein sequence ID" value="VEL26673.1"/>
    <property type="molecule type" value="Genomic_DNA"/>
</dbReference>
<protein>
    <submittedName>
        <fullName evidence="2">Uncharacterized protein</fullName>
    </submittedName>
</protein>
<dbReference type="AlphaFoldDB" id="A0A3S5AVY1"/>
<evidence type="ECO:0000313" key="2">
    <source>
        <dbReference type="EMBL" id="VEL26673.1"/>
    </source>
</evidence>
<reference evidence="2" key="1">
    <citation type="submission" date="2018-11" db="EMBL/GenBank/DDBJ databases">
        <authorList>
            <consortium name="Pathogen Informatics"/>
        </authorList>
    </citation>
    <scope>NUCLEOTIDE SEQUENCE</scope>
</reference>
<organism evidence="2 3">
    <name type="scientific">Protopolystoma xenopodis</name>
    <dbReference type="NCBI Taxonomy" id="117903"/>
    <lineage>
        <taxon>Eukaryota</taxon>
        <taxon>Metazoa</taxon>
        <taxon>Spiralia</taxon>
        <taxon>Lophotrochozoa</taxon>
        <taxon>Platyhelminthes</taxon>
        <taxon>Monogenea</taxon>
        <taxon>Polyopisthocotylea</taxon>
        <taxon>Polystomatidea</taxon>
        <taxon>Polystomatidae</taxon>
        <taxon>Protopolystoma</taxon>
    </lineage>
</organism>
<name>A0A3S5AVY1_9PLAT</name>
<accession>A0A3S5AVY1</accession>
<gene>
    <name evidence="2" type="ORF">PXEA_LOCUS20113</name>
</gene>
<feature type="region of interest" description="Disordered" evidence="1">
    <location>
        <begin position="41"/>
        <end position="79"/>
    </location>
</feature>
<feature type="compositionally biased region" description="Polar residues" evidence="1">
    <location>
        <begin position="66"/>
        <end position="78"/>
    </location>
</feature>
<comment type="caution">
    <text evidence="2">The sequence shown here is derived from an EMBL/GenBank/DDBJ whole genome shotgun (WGS) entry which is preliminary data.</text>
</comment>
<evidence type="ECO:0000256" key="1">
    <source>
        <dbReference type="SAM" id="MobiDB-lite"/>
    </source>
</evidence>
<sequence>MPTAMRLIGSSNTANRRHRLHLIGQAGGRVGQVGCASGVELLRPGKADDEAERERERKEERDEAYSFQNGSDGPSQYPVQLRLNDMTTADGEEERWLSHLKFFIVWAIE</sequence>
<feature type="compositionally biased region" description="Basic and acidic residues" evidence="1">
    <location>
        <begin position="43"/>
        <end position="64"/>
    </location>
</feature>
<dbReference type="Proteomes" id="UP000784294">
    <property type="component" value="Unassembled WGS sequence"/>
</dbReference>
<proteinExistence type="predicted"/>